<dbReference type="AlphaFoldDB" id="A0A2S5KKW2"/>
<dbReference type="GO" id="GO:0048244">
    <property type="term" value="F:phytanoyl-CoA dioxygenase activity"/>
    <property type="evidence" value="ECO:0007669"/>
    <property type="project" value="InterPro"/>
</dbReference>
<dbReference type="InterPro" id="IPR047128">
    <property type="entry name" value="PhyH"/>
</dbReference>
<comment type="caution">
    <text evidence="1">The sequence shown here is derived from an EMBL/GenBank/DDBJ whole genome shotgun (WGS) entry which is preliminary data.</text>
</comment>
<proteinExistence type="predicted"/>
<reference evidence="1 2" key="1">
    <citation type="submission" date="2018-02" db="EMBL/GenBank/DDBJ databases">
        <title>novel marine gammaproteobacteria from coastal saline agro ecosystem.</title>
        <authorList>
            <person name="Krishnan R."/>
            <person name="Ramesh Kumar N."/>
        </authorList>
    </citation>
    <scope>NUCLEOTIDE SEQUENCE [LARGE SCALE GENOMIC DNA]</scope>
    <source>
        <strain evidence="1 2">228</strain>
    </source>
</reference>
<dbReference type="SUPFAM" id="SSF51197">
    <property type="entry name" value="Clavaminate synthase-like"/>
    <property type="match status" value="1"/>
</dbReference>
<evidence type="ECO:0000313" key="2">
    <source>
        <dbReference type="Proteomes" id="UP000238196"/>
    </source>
</evidence>
<dbReference type="PANTHER" id="PTHR21308:SF8">
    <property type="entry name" value="PHYTANOYL-COA DIOXYGENASE FAMILY PROTEIN (AFU_ORTHOLOGUE AFUA_2G09620)"/>
    <property type="match status" value="1"/>
</dbReference>
<accession>A0A2S5KKW2</accession>
<keyword evidence="1" id="KW-0560">Oxidoreductase</keyword>
<evidence type="ECO:0000313" key="1">
    <source>
        <dbReference type="EMBL" id="PPC75362.1"/>
    </source>
</evidence>
<dbReference type="Pfam" id="PF05721">
    <property type="entry name" value="PhyH"/>
    <property type="match status" value="1"/>
</dbReference>
<dbReference type="GO" id="GO:0001561">
    <property type="term" value="P:fatty acid alpha-oxidation"/>
    <property type="evidence" value="ECO:0007669"/>
    <property type="project" value="InterPro"/>
</dbReference>
<dbReference type="EMBL" id="PRLP01000103">
    <property type="protein sequence ID" value="PPC75362.1"/>
    <property type="molecule type" value="Genomic_DNA"/>
</dbReference>
<gene>
    <name evidence="1" type="ORF">C4K68_20980</name>
</gene>
<dbReference type="Gene3D" id="2.60.120.620">
    <property type="entry name" value="q2cbj1_9rhob like domain"/>
    <property type="match status" value="1"/>
</dbReference>
<dbReference type="OrthoDB" id="3562306at2"/>
<dbReference type="InterPro" id="IPR008775">
    <property type="entry name" value="Phytyl_CoA_dOase-like"/>
</dbReference>
<sequence>MTISSLVYLSSQNVTVEDLARFCQQRVSQDDYPLAADVSHNVIIYDATRLTAAIAEQRQAVLAELHQVLAEGPGVLVIRQGFTDAAVLDRQTAVFEALLAEEAKIGVAADHFAAAGANGRLWNALQKVALHSPAAFVEYYANPLLGLVAEAWLGISWQLTAQVNIVRPGGKAQQPHRDYHLGFQTNQVAEQFPLVVHRLSRHLTLQGAVAHSDMPVESGPTLLLPFSHLYDLGYLAWRHPEVIDYFHQHAVQLPLNKGDLLFFNPALLHAAGNNRTADHQRVANLLQISSAFGRPMETVNREAMMQAVYPALMTAVADRTLDETGVAAVIAATADGYSFPTNLDRDPPLYGLAPETGQQLMTRAVSEQLSADAFNALVDGYRHKRQA</sequence>
<organism evidence="1 2">
    <name type="scientific">Proteobacteria bacterium 228</name>
    <dbReference type="NCBI Taxonomy" id="2083153"/>
    <lineage>
        <taxon>Bacteria</taxon>
        <taxon>Pseudomonadati</taxon>
        <taxon>Pseudomonadota</taxon>
    </lineage>
</organism>
<keyword evidence="1" id="KW-0223">Dioxygenase</keyword>
<name>A0A2S5KKW2_9PROT</name>
<dbReference type="Proteomes" id="UP000238196">
    <property type="component" value="Unassembled WGS sequence"/>
</dbReference>
<dbReference type="PANTHER" id="PTHR21308">
    <property type="entry name" value="PHYTANOYL-COA ALPHA-HYDROXYLASE"/>
    <property type="match status" value="1"/>
</dbReference>
<protein>
    <submittedName>
        <fullName evidence="1">Phytanoyl-CoA dioxygenase</fullName>
    </submittedName>
</protein>